<keyword evidence="1" id="KW-0812">Transmembrane</keyword>
<evidence type="ECO:0000313" key="3">
    <source>
        <dbReference type="Proteomes" id="UP000198512"/>
    </source>
</evidence>
<comment type="caution">
    <text evidence="2">The sequence shown here is derived from an EMBL/GenBank/DDBJ whole genome shotgun (WGS) entry which is preliminary data.</text>
</comment>
<evidence type="ECO:0000256" key="1">
    <source>
        <dbReference type="SAM" id="Phobius"/>
    </source>
</evidence>
<dbReference type="EMBL" id="FOFP01000014">
    <property type="protein sequence ID" value="SER04656.1"/>
    <property type="molecule type" value="Genomic_DNA"/>
</dbReference>
<reference evidence="2 3" key="1">
    <citation type="submission" date="2016-10" db="EMBL/GenBank/DDBJ databases">
        <authorList>
            <person name="Varghese N."/>
            <person name="Submissions S."/>
        </authorList>
    </citation>
    <scope>NUCLEOTIDE SEQUENCE [LARGE SCALE GENOMIC DNA]</scope>
    <source>
        <strain evidence="2 3">CIP 109853</strain>
    </source>
</reference>
<evidence type="ECO:0000313" key="2">
    <source>
        <dbReference type="EMBL" id="SER04656.1"/>
    </source>
</evidence>
<dbReference type="Proteomes" id="UP000198512">
    <property type="component" value="Unassembled WGS sequence"/>
</dbReference>
<keyword evidence="3" id="KW-1185">Reference proteome</keyword>
<keyword evidence="1" id="KW-1133">Transmembrane helix</keyword>
<organism evidence="2 3">
    <name type="scientific">Pseudomonas cuatrocienegasensis</name>
    <dbReference type="NCBI Taxonomy" id="543360"/>
    <lineage>
        <taxon>Bacteria</taxon>
        <taxon>Pseudomonadati</taxon>
        <taxon>Pseudomonadota</taxon>
        <taxon>Gammaproteobacteria</taxon>
        <taxon>Pseudomonadales</taxon>
        <taxon>Pseudomonadaceae</taxon>
        <taxon>Pseudomonas</taxon>
    </lineage>
</organism>
<keyword evidence="1" id="KW-0472">Membrane</keyword>
<feature type="transmembrane region" description="Helical" evidence="1">
    <location>
        <begin position="7"/>
        <end position="27"/>
    </location>
</feature>
<sequence>MLKLIKWGLLGVVAIALLIKVSLWLSVRSIMSDVSTTLAPLMELRYDGITSSFNGRVGLEGVEIRIPAIADRVQVAHAELIFSGLGELLSFKERLAEHKLPEQMSIRLEGLTLDLHGPIMQALYMPPGERSLASAMSEVRCGSVRHIGVSELQDMGYHSVESDVQFSYTFQPGAQTLNLNMTSDTHEMGAMRLGMLVMNMPERPHDLRANPPRLKRVSVEVTDNQYLRRMQSYCANKQGVEHDAYLQLALAQFDRVLRLQRIALNESVLQAYGRYLADPQSLRVELEPSEGMVWDGLQFFDAQDVLTMMRPTVLVNQTLVESLGFAWVDPLAAVQTTVTAQPPEGGETPSTVQPAAERFVTVQSLPQHVGKRLRFVTFDGMYYQGVLTRIMNDKAYLSLQGGNGTAEMSLRLEKISQVRVQF</sequence>
<dbReference type="RefSeq" id="WP_069519153.1">
    <property type="nucleotide sequence ID" value="NZ_FOFP01000014.1"/>
</dbReference>
<name>A0ABY1BKB9_9PSED</name>
<accession>A0ABY1BKB9</accession>
<gene>
    <name evidence="2" type="ORF">SAMN05216600_11416</name>
</gene>
<protein>
    <submittedName>
        <fullName evidence="2">Uncharacterized protein</fullName>
    </submittedName>
</protein>
<proteinExistence type="predicted"/>